<keyword evidence="1" id="KW-0732">Signal</keyword>
<name>A0AAW7XUG8_9RHOB</name>
<evidence type="ECO:0000256" key="1">
    <source>
        <dbReference type="SAM" id="SignalP"/>
    </source>
</evidence>
<comment type="caution">
    <text evidence="2">The sequence shown here is derived from an EMBL/GenBank/DDBJ whole genome shotgun (WGS) entry which is preliminary data.</text>
</comment>
<evidence type="ECO:0000313" key="3">
    <source>
        <dbReference type="Proteomes" id="UP001169823"/>
    </source>
</evidence>
<evidence type="ECO:0008006" key="4">
    <source>
        <dbReference type="Google" id="ProtNLM"/>
    </source>
</evidence>
<dbReference type="RefSeq" id="WP_216045793.1">
    <property type="nucleotide sequence ID" value="NZ_JAHKPE010000031.1"/>
</dbReference>
<dbReference type="EMBL" id="JAUOPJ010000004">
    <property type="protein sequence ID" value="MDO6456697.1"/>
    <property type="molecule type" value="Genomic_DNA"/>
</dbReference>
<organism evidence="2 3">
    <name type="scientific">Celeribacter halophilus</name>
    <dbReference type="NCBI Taxonomy" id="576117"/>
    <lineage>
        <taxon>Bacteria</taxon>
        <taxon>Pseudomonadati</taxon>
        <taxon>Pseudomonadota</taxon>
        <taxon>Alphaproteobacteria</taxon>
        <taxon>Rhodobacterales</taxon>
        <taxon>Roseobacteraceae</taxon>
        <taxon>Celeribacter</taxon>
    </lineage>
</organism>
<feature type="chain" id="PRO_5043420568" description="MYXO-CTERM domain-containing protein" evidence="1">
    <location>
        <begin position="27"/>
        <end position="82"/>
    </location>
</feature>
<accession>A0AAW7XUG8</accession>
<dbReference type="AlphaFoldDB" id="A0AAW7XUG8"/>
<dbReference type="Proteomes" id="UP001169823">
    <property type="component" value="Unassembled WGS sequence"/>
</dbReference>
<protein>
    <recommendedName>
        <fullName evidence="4">MYXO-CTERM domain-containing protein</fullName>
    </recommendedName>
</protein>
<sequence length="82" mass="7965">MHRSKLTTRSTLAGCVALVLATPAIARDPVVPAPAPAPTPVVVTPAPAPAAPVAAPQPRGNGILEAVLAVAAVGLLVGAAHK</sequence>
<reference evidence="2" key="1">
    <citation type="submission" date="2023-07" db="EMBL/GenBank/DDBJ databases">
        <title>Genome content predicts the carbon catabolic preferences of heterotrophic bacteria.</title>
        <authorList>
            <person name="Gralka M."/>
        </authorList>
    </citation>
    <scope>NUCLEOTIDE SEQUENCE</scope>
    <source>
        <strain evidence="2">I2M02</strain>
    </source>
</reference>
<feature type="signal peptide" evidence="1">
    <location>
        <begin position="1"/>
        <end position="26"/>
    </location>
</feature>
<gene>
    <name evidence="2" type="ORF">Q4494_06355</name>
</gene>
<proteinExistence type="predicted"/>
<evidence type="ECO:0000313" key="2">
    <source>
        <dbReference type="EMBL" id="MDO6456697.1"/>
    </source>
</evidence>